<protein>
    <submittedName>
        <fullName evidence="1">Uncharacterized protein</fullName>
    </submittedName>
</protein>
<name>A0AB39VJY9_9GAMM</name>
<reference evidence="1" key="1">
    <citation type="submission" date="2024-07" db="EMBL/GenBank/DDBJ databases">
        <authorList>
            <person name="Biller S.J."/>
        </authorList>
    </citation>
    <scope>NUCLEOTIDE SEQUENCE</scope>
    <source>
        <strain evidence="1">WC2420</strain>
    </source>
</reference>
<sequence>MSSMSGGDKLQKALAAMGCNLKLQMNVGILAGATNDALEPVAPYAAANEFGTLHIPARPFMRITVAEKTGEWGAALGKLVKGKSLDGNGMTQAFNGLGPLMVQDIKNTIDHVVPPESADATVAAKIRKGLARPEQTLVDSGVMQKSVDFEIINGGD</sequence>
<dbReference type="AlphaFoldDB" id="A0AB39VJY9"/>
<gene>
    <name evidence="1" type="ORF">AB3G37_14990</name>
</gene>
<accession>A0AB39VJY9</accession>
<dbReference type="RefSeq" id="WP_369788315.1">
    <property type="nucleotide sequence ID" value="NZ_CP165628.1"/>
</dbReference>
<evidence type="ECO:0000313" key="1">
    <source>
        <dbReference type="EMBL" id="XDU70873.1"/>
    </source>
</evidence>
<dbReference type="EMBL" id="CP165628">
    <property type="protein sequence ID" value="XDU70873.1"/>
    <property type="molecule type" value="Genomic_DNA"/>
</dbReference>
<organism evidence="1">
    <name type="scientific">Rouxiella sp. WC2420</name>
    <dbReference type="NCBI Taxonomy" id="3234145"/>
    <lineage>
        <taxon>Bacteria</taxon>
        <taxon>Pseudomonadati</taxon>
        <taxon>Pseudomonadota</taxon>
        <taxon>Gammaproteobacteria</taxon>
        <taxon>Enterobacterales</taxon>
        <taxon>Yersiniaceae</taxon>
        <taxon>Rouxiella</taxon>
    </lineage>
</organism>
<proteinExistence type="predicted"/>